<dbReference type="Pfam" id="PF00903">
    <property type="entry name" value="Glyoxalase"/>
    <property type="match status" value="1"/>
</dbReference>
<dbReference type="InterPro" id="IPR029068">
    <property type="entry name" value="Glyas_Bleomycin-R_OHBP_Dase"/>
</dbReference>
<dbReference type="OrthoDB" id="9812656at2"/>
<dbReference type="InterPro" id="IPR037523">
    <property type="entry name" value="VOC_core"/>
</dbReference>
<dbReference type="AlphaFoldDB" id="B8G3E4"/>
<dbReference type="HOGENOM" id="CLU_141587_0_0_0"/>
<accession>B8G3E4</accession>
<organism evidence="2 3">
    <name type="scientific">Chloroflexus aggregans (strain MD-66 / DSM 9485)</name>
    <dbReference type="NCBI Taxonomy" id="326427"/>
    <lineage>
        <taxon>Bacteria</taxon>
        <taxon>Bacillati</taxon>
        <taxon>Chloroflexota</taxon>
        <taxon>Chloroflexia</taxon>
        <taxon>Chloroflexales</taxon>
        <taxon>Chloroflexineae</taxon>
        <taxon>Chloroflexaceae</taxon>
        <taxon>Chloroflexus</taxon>
    </lineage>
</organism>
<dbReference type="GO" id="GO:0051213">
    <property type="term" value="F:dioxygenase activity"/>
    <property type="evidence" value="ECO:0007669"/>
    <property type="project" value="UniProtKB-KW"/>
</dbReference>
<evidence type="ECO:0000313" key="3">
    <source>
        <dbReference type="Proteomes" id="UP000002508"/>
    </source>
</evidence>
<dbReference type="PROSITE" id="PS51819">
    <property type="entry name" value="VOC"/>
    <property type="match status" value="1"/>
</dbReference>
<dbReference type="Gene3D" id="3.10.180.10">
    <property type="entry name" value="2,3-Dihydroxybiphenyl 1,2-Dioxygenase, domain 1"/>
    <property type="match status" value="1"/>
</dbReference>
<dbReference type="RefSeq" id="WP_015941175.1">
    <property type="nucleotide sequence ID" value="NC_011831.1"/>
</dbReference>
<dbReference type="KEGG" id="cag:Cagg_2444"/>
<dbReference type="PANTHER" id="PTHR36503">
    <property type="entry name" value="BLR2520 PROTEIN"/>
    <property type="match status" value="1"/>
</dbReference>
<dbReference type="eggNOG" id="COG0346">
    <property type="taxonomic scope" value="Bacteria"/>
</dbReference>
<dbReference type="STRING" id="326427.Cagg_2444"/>
<dbReference type="SUPFAM" id="SSF54593">
    <property type="entry name" value="Glyoxalase/Bleomycin resistance protein/Dihydroxybiphenyl dioxygenase"/>
    <property type="match status" value="1"/>
</dbReference>
<name>B8G3E4_CHLAD</name>
<gene>
    <name evidence="2" type="ordered locus">Cagg_2444</name>
</gene>
<dbReference type="EMBL" id="CP001337">
    <property type="protein sequence ID" value="ACL25317.1"/>
    <property type="molecule type" value="Genomic_DNA"/>
</dbReference>
<keyword evidence="3" id="KW-1185">Reference proteome</keyword>
<dbReference type="InterPro" id="IPR004360">
    <property type="entry name" value="Glyas_Fos-R_dOase_dom"/>
</dbReference>
<dbReference type="Proteomes" id="UP000002508">
    <property type="component" value="Chromosome"/>
</dbReference>
<reference evidence="2" key="1">
    <citation type="submission" date="2008-12" db="EMBL/GenBank/DDBJ databases">
        <title>Complete sequence of Chloroflexus aggregans DSM 9485.</title>
        <authorList>
            <consortium name="US DOE Joint Genome Institute"/>
            <person name="Lucas S."/>
            <person name="Copeland A."/>
            <person name="Lapidus A."/>
            <person name="Glavina del Rio T."/>
            <person name="Dalin E."/>
            <person name="Tice H."/>
            <person name="Pitluck S."/>
            <person name="Foster B."/>
            <person name="Larimer F."/>
            <person name="Land M."/>
            <person name="Hauser L."/>
            <person name="Kyrpides N."/>
            <person name="Mikhailova N."/>
            <person name="Bryant D."/>
            <person name="Richardson P."/>
        </authorList>
    </citation>
    <scope>NUCLEOTIDE SEQUENCE</scope>
    <source>
        <strain evidence="2">DSM 9485</strain>
    </source>
</reference>
<protein>
    <submittedName>
        <fullName evidence="2">Glyoxalase/bleomycin resistance protein/dioxygenase</fullName>
    </submittedName>
</protein>
<evidence type="ECO:0000259" key="1">
    <source>
        <dbReference type="PROSITE" id="PS51819"/>
    </source>
</evidence>
<sequence length="131" mass="14483">MDEQPYAAAITFVPVADLHASAVCYGAALGLPLVLDQGGIHIYRVARGGYLGLCQQAAPPIADDRLILTIVTADVDAVYQRLVAAGITTDGPPRENPRYRIYHFFARDPDGYRLEVQRFLHPFDGDERQTR</sequence>
<dbReference type="PANTHER" id="PTHR36503:SF3">
    <property type="entry name" value="BLR0126 PROTEIN"/>
    <property type="match status" value="1"/>
</dbReference>
<evidence type="ECO:0000313" key="2">
    <source>
        <dbReference type="EMBL" id="ACL25317.1"/>
    </source>
</evidence>
<proteinExistence type="predicted"/>
<feature type="domain" description="VOC" evidence="1">
    <location>
        <begin position="6"/>
        <end position="119"/>
    </location>
</feature>